<dbReference type="InterPro" id="IPR003660">
    <property type="entry name" value="HAMP_dom"/>
</dbReference>
<dbReference type="GO" id="GO:0016020">
    <property type="term" value="C:membrane"/>
    <property type="evidence" value="ECO:0007669"/>
    <property type="project" value="UniProtKB-SubCell"/>
</dbReference>
<dbReference type="Gene3D" id="3.30.565.10">
    <property type="entry name" value="Histidine kinase-like ATPase, C-terminal domain"/>
    <property type="match status" value="1"/>
</dbReference>
<accession>A0A8D4VRB8</accession>
<sequence length="483" mass="53204">MKPYRYPVHSRAIALLGLLVLVLAILGGMIWRNLQRLDRIRGYVTYSHQVESVAVDLQALLMDALSGAAPLPPPAVEQLRRDLAVFHQQDAHLSPMTPMRLNEVQSLLGGLKSNPDVAAARENRIALVSALGAMGRILDDETEQRGRALDELSAGTQTELDLALVTLTAILLLAGWFFHKRILIPLNDLKQLLARLAEEDFRPIATHHLDPLLEPVFHSYNDMVVRLAELEEEKRRHAHSLQAEVHVATHALLEQQRSLARAERLAAVGEMAAELAHELRNPLAGIQIACANLRRELEPSDQAERLDLIVDELRRMARLLNGVLDQSRHSPSPPSEFDAVRLLRELMALVRYQIPEHIELLLDVPLSLPVFLIEPGLRQSVLNLVLNAAEALGASPGTVSVSLRAGQGEVVLTVSDDGPGFPREILEQGIRAFRTTHAGGTGLGLAVVQRYVQDQGGKLKFSNRQPHGACVTLTLPETPLSHP</sequence>
<dbReference type="PROSITE" id="PS50885">
    <property type="entry name" value="HAMP"/>
    <property type="match status" value="1"/>
</dbReference>
<dbReference type="GO" id="GO:0000155">
    <property type="term" value="F:phosphorelay sensor kinase activity"/>
    <property type="evidence" value="ECO:0007669"/>
    <property type="project" value="InterPro"/>
</dbReference>
<dbReference type="PANTHER" id="PTHR43065">
    <property type="entry name" value="SENSOR HISTIDINE KINASE"/>
    <property type="match status" value="1"/>
</dbReference>
<evidence type="ECO:0000256" key="6">
    <source>
        <dbReference type="ARBA" id="ARBA00022777"/>
    </source>
</evidence>
<dbReference type="InterPro" id="IPR005467">
    <property type="entry name" value="His_kinase_dom"/>
</dbReference>
<keyword evidence="11" id="KW-1185">Reference proteome</keyword>
<keyword evidence="5" id="KW-0808">Transferase</keyword>
<dbReference type="Proteomes" id="UP000824988">
    <property type="component" value="Chromosome"/>
</dbReference>
<keyword evidence="7" id="KW-0812">Transmembrane</keyword>
<feature type="domain" description="Histidine kinase" evidence="8">
    <location>
        <begin position="274"/>
        <end position="479"/>
    </location>
</feature>
<dbReference type="SMART" id="SM00388">
    <property type="entry name" value="HisKA"/>
    <property type="match status" value="1"/>
</dbReference>
<evidence type="ECO:0000313" key="11">
    <source>
        <dbReference type="Proteomes" id="UP000824988"/>
    </source>
</evidence>
<dbReference type="Gene3D" id="1.10.287.130">
    <property type="match status" value="1"/>
</dbReference>
<reference evidence="10" key="1">
    <citation type="submission" date="2019-06" db="EMBL/GenBank/DDBJ databases">
        <title>Complete genome sequence of Methylogaea oryzae strain JCM16910.</title>
        <authorList>
            <person name="Asakawa S."/>
        </authorList>
    </citation>
    <scope>NUCLEOTIDE SEQUENCE</scope>
    <source>
        <strain evidence="10">E10</strain>
    </source>
</reference>
<evidence type="ECO:0000256" key="3">
    <source>
        <dbReference type="ARBA" id="ARBA00012438"/>
    </source>
</evidence>
<dbReference type="PANTHER" id="PTHR43065:SF29">
    <property type="entry name" value="SENSOR PROTEIN KINASE FLES"/>
    <property type="match status" value="1"/>
</dbReference>
<keyword evidence="6" id="KW-0418">Kinase</keyword>
<dbReference type="EMBL" id="AP019782">
    <property type="protein sequence ID" value="BBL71822.1"/>
    <property type="molecule type" value="Genomic_DNA"/>
</dbReference>
<dbReference type="RefSeq" id="WP_054772927.1">
    <property type="nucleotide sequence ID" value="NZ_AP019782.1"/>
</dbReference>
<feature type="transmembrane region" description="Helical" evidence="7">
    <location>
        <begin position="12"/>
        <end position="31"/>
    </location>
</feature>
<comment type="catalytic activity">
    <reaction evidence="1">
        <text>ATP + protein L-histidine = ADP + protein N-phospho-L-histidine.</text>
        <dbReference type="EC" id="2.7.13.3"/>
    </reaction>
</comment>
<dbReference type="Pfam" id="PF02518">
    <property type="entry name" value="HATPase_c"/>
    <property type="match status" value="1"/>
</dbReference>
<evidence type="ECO:0000259" key="8">
    <source>
        <dbReference type="PROSITE" id="PS50109"/>
    </source>
</evidence>
<dbReference type="InterPro" id="IPR036890">
    <property type="entry name" value="HATPase_C_sf"/>
</dbReference>
<evidence type="ECO:0000259" key="9">
    <source>
        <dbReference type="PROSITE" id="PS50885"/>
    </source>
</evidence>
<dbReference type="PROSITE" id="PS50109">
    <property type="entry name" value="HIS_KIN"/>
    <property type="match status" value="1"/>
</dbReference>
<keyword evidence="4" id="KW-0597">Phosphoprotein</keyword>
<proteinExistence type="predicted"/>
<dbReference type="InterPro" id="IPR004358">
    <property type="entry name" value="Sig_transdc_His_kin-like_C"/>
</dbReference>
<organism evidence="10 11">
    <name type="scientific">Methylogaea oryzae</name>
    <dbReference type="NCBI Taxonomy" id="1295382"/>
    <lineage>
        <taxon>Bacteria</taxon>
        <taxon>Pseudomonadati</taxon>
        <taxon>Pseudomonadota</taxon>
        <taxon>Gammaproteobacteria</taxon>
        <taxon>Methylococcales</taxon>
        <taxon>Methylococcaceae</taxon>
        <taxon>Methylogaea</taxon>
    </lineage>
</organism>
<dbReference type="SMART" id="SM00387">
    <property type="entry name" value="HATPase_c"/>
    <property type="match status" value="1"/>
</dbReference>
<dbReference type="InterPro" id="IPR003661">
    <property type="entry name" value="HisK_dim/P_dom"/>
</dbReference>
<dbReference type="InterPro" id="IPR036097">
    <property type="entry name" value="HisK_dim/P_sf"/>
</dbReference>
<gene>
    <name evidence="10" type="ORF">MoryE10_24280</name>
</gene>
<dbReference type="Pfam" id="PF00512">
    <property type="entry name" value="HisKA"/>
    <property type="match status" value="1"/>
</dbReference>
<dbReference type="InterPro" id="IPR003594">
    <property type="entry name" value="HATPase_dom"/>
</dbReference>
<evidence type="ECO:0000313" key="10">
    <source>
        <dbReference type="EMBL" id="BBL71822.1"/>
    </source>
</evidence>
<protein>
    <recommendedName>
        <fullName evidence="3">histidine kinase</fullName>
        <ecNumber evidence="3">2.7.13.3</ecNumber>
    </recommendedName>
</protein>
<name>A0A8D4VRB8_9GAMM</name>
<evidence type="ECO:0000256" key="2">
    <source>
        <dbReference type="ARBA" id="ARBA00004370"/>
    </source>
</evidence>
<evidence type="ECO:0000256" key="7">
    <source>
        <dbReference type="SAM" id="Phobius"/>
    </source>
</evidence>
<evidence type="ECO:0000256" key="5">
    <source>
        <dbReference type="ARBA" id="ARBA00022679"/>
    </source>
</evidence>
<dbReference type="SUPFAM" id="SSF47384">
    <property type="entry name" value="Homodimeric domain of signal transducing histidine kinase"/>
    <property type="match status" value="1"/>
</dbReference>
<evidence type="ECO:0000256" key="1">
    <source>
        <dbReference type="ARBA" id="ARBA00000085"/>
    </source>
</evidence>
<evidence type="ECO:0000256" key="4">
    <source>
        <dbReference type="ARBA" id="ARBA00022553"/>
    </source>
</evidence>
<dbReference type="SUPFAM" id="SSF55874">
    <property type="entry name" value="ATPase domain of HSP90 chaperone/DNA topoisomerase II/histidine kinase"/>
    <property type="match status" value="1"/>
</dbReference>
<dbReference type="KEGG" id="moz:MoryE10_24280"/>
<dbReference type="CDD" id="cd00082">
    <property type="entry name" value="HisKA"/>
    <property type="match status" value="1"/>
</dbReference>
<feature type="domain" description="HAMP" evidence="9">
    <location>
        <begin position="180"/>
        <end position="232"/>
    </location>
</feature>
<dbReference type="AlphaFoldDB" id="A0A8D4VRB8"/>
<keyword evidence="7" id="KW-1133">Transmembrane helix</keyword>
<dbReference type="PRINTS" id="PR00344">
    <property type="entry name" value="BCTRLSENSOR"/>
</dbReference>
<keyword evidence="7" id="KW-0472">Membrane</keyword>
<dbReference type="EC" id="2.7.13.3" evidence="3"/>
<comment type="subcellular location">
    <subcellularLocation>
        <location evidence="2">Membrane</location>
    </subcellularLocation>
</comment>